<gene>
    <name evidence="3" type="ORF">HNQ64_003920</name>
</gene>
<feature type="compositionally biased region" description="Basic and acidic residues" evidence="2">
    <location>
        <begin position="1046"/>
        <end position="1069"/>
    </location>
</feature>
<reference evidence="3 4" key="1">
    <citation type="submission" date="2020-08" db="EMBL/GenBank/DDBJ databases">
        <title>Genomic Encyclopedia of Type Strains, Phase IV (KMG-IV): sequencing the most valuable type-strain genomes for metagenomic binning, comparative biology and taxonomic classification.</title>
        <authorList>
            <person name="Goeker M."/>
        </authorList>
    </citation>
    <scope>NUCLEOTIDE SEQUENCE [LARGE SCALE GENOMIC DNA]</scope>
    <source>
        <strain evidence="3 4">DSM 12251</strain>
    </source>
</reference>
<feature type="region of interest" description="Disordered" evidence="2">
    <location>
        <begin position="997"/>
        <end position="1098"/>
    </location>
</feature>
<proteinExistence type="predicted"/>
<evidence type="ECO:0000313" key="3">
    <source>
        <dbReference type="EMBL" id="MBB5039645.1"/>
    </source>
</evidence>
<evidence type="ECO:0000256" key="2">
    <source>
        <dbReference type="SAM" id="MobiDB-lite"/>
    </source>
</evidence>
<sequence>MPLSESQQARLDEIKTNLGYTSDMLQGMQAFPRQIAALEKLDTRGQELDFDTLTLDEMRDIYERGRVNSDINGCELEHPYSPGNLQQVTLEYGFETDENGVLKVGTKENPIETSRESLENVMFNWMHANNHAIDPRNISAAQINILGSIDRGLGGKIEKAKFDYMNLQEEIKQSTGENFRDPAFEASYQSLKQQADELVSFANEAQSSLALKGAANSIEAASSQNLTADQTAKVFFEAKRFITGTDTPAIDLTGRNLKGLNISESDLSGIKMDAVTLSRATSIKSSLGVDPDLKAAAIALRPQVEELDALQAEQQTLRESLPTTQAAKLVGRINGSTRAKEDQIAALEEQIQNLQAEVNQQNVIFTPPPRQAAVTYIAPPKPEPLPLHKQLETSDSYVVGAGALEPKISSGPANAMQKAQASESFKVSGSQVLDSKGATTAFAKKPIGSRSQALRENGADEMALQQSLGKDGDQIGTVAPLYGTSVKVGDCNATDVSARLQAIQGDLSSLPSRSVASSVVNKALQMDAVAEEKFGVDLNGVPHGISVGVAGAAIRTRPSDPTEPEAFLDIDYTNAQIQKGLFDLEAQDYITGQIDRHGGNIFIDPHNQEVRGIDNDLAFPVVDRAEMVKNGDVNNKAVATLPMFVHEDTAAKIMALSPEALRQSLEAIDPPRGVGRLEPAAIDGACKRLVELQDHIQNLEAQGKLVKEFNMDTYQQARQAQLLLSGDPPELGGVNHGSLQRASYLGTALIEKARTESLNANENKPWEHRKLMDENDVPKPAVNLVYAKYQADVQAAREQIDQNDPDIARIRTEIASLESDLKWQINDVDSMRSALDAAERVENSARFADANSAYEGALSTVEETREKIAQAQEKIELFADYKLESMKPRLAVAAYELEVAEYTNQEVQLQGELQEAQAEIAAIEQEMSVVLDEIAAQDLGAAKHEGGEALQQKRVEAQVKLENIQRQLEACQTQKADLKGRMEVTMAQNPEWQRIAQPQQVAKPSARMNMGTRAVPSSQVQRNQPLARSPRPLPPIPGEKPPQEGAEVKAVKHKVKEDIQAHHEAGNHEHNRRNSTGAAVQWKRTAPSKGQDHHLGAK</sequence>
<dbReference type="RefSeq" id="WP_184211624.1">
    <property type="nucleotide sequence ID" value="NZ_JACHIF010000009.1"/>
</dbReference>
<feature type="coiled-coil region" evidence="1">
    <location>
        <begin position="854"/>
        <end position="981"/>
    </location>
</feature>
<keyword evidence="4" id="KW-1185">Reference proteome</keyword>
<keyword evidence="1" id="KW-0175">Coiled coil</keyword>
<name>A0A7W7YPB5_9BACT</name>
<organism evidence="3 4">
    <name type="scientific">Prosthecobacter dejongeii</name>
    <dbReference type="NCBI Taxonomy" id="48465"/>
    <lineage>
        <taxon>Bacteria</taxon>
        <taxon>Pseudomonadati</taxon>
        <taxon>Verrucomicrobiota</taxon>
        <taxon>Verrucomicrobiia</taxon>
        <taxon>Verrucomicrobiales</taxon>
        <taxon>Verrucomicrobiaceae</taxon>
        <taxon>Prosthecobacter</taxon>
    </lineage>
</organism>
<accession>A0A7W7YPB5</accession>
<evidence type="ECO:0000313" key="4">
    <source>
        <dbReference type="Proteomes" id="UP000534294"/>
    </source>
</evidence>
<dbReference type="Proteomes" id="UP000534294">
    <property type="component" value="Unassembled WGS sequence"/>
</dbReference>
<feature type="compositionally biased region" description="Polar residues" evidence="2">
    <location>
        <begin position="1015"/>
        <end position="1026"/>
    </location>
</feature>
<feature type="coiled-coil region" evidence="1">
    <location>
        <begin position="337"/>
        <end position="364"/>
    </location>
</feature>
<dbReference type="AlphaFoldDB" id="A0A7W7YPB5"/>
<protein>
    <submittedName>
        <fullName evidence="3">Putative nucleic acid-binding Zn-ribbon protein</fullName>
    </submittedName>
</protein>
<comment type="caution">
    <text evidence="3">The sequence shown here is derived from an EMBL/GenBank/DDBJ whole genome shotgun (WGS) entry which is preliminary data.</text>
</comment>
<evidence type="ECO:0000256" key="1">
    <source>
        <dbReference type="SAM" id="Coils"/>
    </source>
</evidence>
<dbReference type="EMBL" id="JACHIF010000009">
    <property type="protein sequence ID" value="MBB5039645.1"/>
    <property type="molecule type" value="Genomic_DNA"/>
</dbReference>
<feature type="compositionally biased region" description="Pro residues" evidence="2">
    <location>
        <begin position="1031"/>
        <end position="1040"/>
    </location>
</feature>